<dbReference type="Proteomes" id="UP001217838">
    <property type="component" value="Unassembled WGS sequence"/>
</dbReference>
<organism evidence="1 2">
    <name type="scientific">Nannocystis radixulma</name>
    <dbReference type="NCBI Taxonomy" id="2995305"/>
    <lineage>
        <taxon>Bacteria</taxon>
        <taxon>Pseudomonadati</taxon>
        <taxon>Myxococcota</taxon>
        <taxon>Polyangia</taxon>
        <taxon>Nannocystales</taxon>
        <taxon>Nannocystaceae</taxon>
        <taxon>Nannocystis</taxon>
    </lineage>
</organism>
<comment type="caution">
    <text evidence="1">The sequence shown here is derived from an EMBL/GenBank/DDBJ whole genome shotgun (WGS) entry which is preliminary data.</text>
</comment>
<sequence>MGKKKTNLDDLMRTVENLRKKMCPDLDAQFLKSVIRIEEENPEEENPEEDKPALSAIRAELKKAVVARGGR</sequence>
<evidence type="ECO:0000313" key="1">
    <source>
        <dbReference type="EMBL" id="MDC0675980.1"/>
    </source>
</evidence>
<evidence type="ECO:0000313" key="2">
    <source>
        <dbReference type="Proteomes" id="UP001217838"/>
    </source>
</evidence>
<name>A0ABT5BP89_9BACT</name>
<protein>
    <submittedName>
        <fullName evidence="1">Uncharacterized protein</fullName>
    </submittedName>
</protein>
<dbReference type="EMBL" id="JAQNDN010000028">
    <property type="protein sequence ID" value="MDC0675980.1"/>
    <property type="molecule type" value="Genomic_DNA"/>
</dbReference>
<dbReference type="RefSeq" id="WP_272011677.1">
    <property type="nucleotide sequence ID" value="NZ_JAQNDN010000028.1"/>
</dbReference>
<gene>
    <name evidence="1" type="ORF">POL58_50080</name>
</gene>
<keyword evidence="2" id="KW-1185">Reference proteome</keyword>
<accession>A0ABT5BP89</accession>
<reference evidence="1 2" key="1">
    <citation type="submission" date="2022-11" db="EMBL/GenBank/DDBJ databases">
        <title>Minimal conservation of predation-associated metabolite biosynthetic gene clusters underscores biosynthetic potential of Myxococcota including descriptions for ten novel species: Archangium lansinium sp. nov., Myxococcus landrumus sp. nov., Nannocystis bai.</title>
        <authorList>
            <person name="Ahearne A."/>
            <person name="Stevens C."/>
            <person name="Dowd S."/>
        </authorList>
    </citation>
    <scope>NUCLEOTIDE SEQUENCE [LARGE SCALE GENOMIC DNA]</scope>
    <source>
        <strain evidence="1 2">NCELM</strain>
    </source>
</reference>
<proteinExistence type="predicted"/>